<feature type="transmembrane region" description="Helical" evidence="15">
    <location>
        <begin position="3003"/>
        <end position="3026"/>
    </location>
</feature>
<feature type="transmembrane region" description="Helical" evidence="15">
    <location>
        <begin position="3111"/>
        <end position="3132"/>
    </location>
</feature>
<dbReference type="InterPro" id="IPR013783">
    <property type="entry name" value="Ig-like_fold"/>
</dbReference>
<feature type="transmembrane region" description="Helical" evidence="15">
    <location>
        <begin position="2570"/>
        <end position="2600"/>
    </location>
</feature>
<keyword evidence="19" id="KW-1185">Reference proteome</keyword>
<dbReference type="Pfam" id="PF08016">
    <property type="entry name" value="PKD_channel"/>
    <property type="match status" value="1"/>
</dbReference>
<sequence length="3304" mass="376230">MVITLTSGSNIQSQWKIGNTTVLSKVCTGSVREINISTTFDVPQVYNMTVIVWNSVSDPKHITSFVEVVRLVEGFDIVTNVQNNTSFGTDHGPVVYQITLDSLDRLPMGKLNFELFYNDIIVLKMELDNEHDLVSTGVMASYQSMTEGDYNVEAKISSTVDSQSFSFNLSIWNNITFPSIKSVAGINMEIFVTNYNLNTQRYQYRIVYGNGNEEHSDPDILITGRESFWSYNYTIKGTYSITIFVANPIYSYSFVKTIVIQNPVPDLSIWPNMTSYPNYFPLLENGAVFIINMTKNDLPPTSMTCTFVFETGGVGVNIDAPITFTTSLNTSHTYTTGGDKDVQVNCSNSVSSQLLTTRVFMLSKLEGFKITGHNRLYLDNSTSVDQSIAFTYTAGEFITASAAIITDTLIPLKTTLDGHSGSVVVSANELKSYPYGTYKIAIELSSQSGETQQRGVALFYEEQLAGFQVFQNDSLHLVQHDVEFDVVFASGSSPEVELLFLDTNSMVEFENGMVRHMQFDYTFTDPYIYNVISISRNAINSLVQTDLEVEVVHSVAGFLVEMQSSLINSYSTMTFIVKLDVSTRIPMGIVNLYVDFDDGTSTNMTVNDKFTQMLDSNGYQFDHFYSMQGYKNVAMRFQAEFTKQEINVTARIWDNINNVMITSDWAAEVNEVIPFNFENALRSGFEYSITFGDGTEVNNVPNVLYEEYNEPTKYHSYNSPGVYKVVFKASNPEYSKIIQYNITIQYPIPPLQINPLPPYMIPIPSGVISLTVDMISNNPPPTDVTCNFKYEDSHPGVNETIHFVYGTTIMKQYVYTTGGVKNVNITCVNYVTTKSLFTTIDAQIVTISDYEFEYPSIVPMNMTPDAGHLPCTADFTVHLFRCVRFTPNVTFTWDFNDGTSVEVTDGKYHSHAYSKRGHYNITVTIRDRGIDQIRILRIKIGAVDFYLQKYIGDVSNTVFQYILKWVGMYGTYDLAVSTKETIHHTQLDSSDVFVHNHTYNYYIKQYRPNIIAKNSNFTEILYYDDFVKVDFNLSILIINVTERTIFPPGNAVVWVGLVDARNTPLPFVKCRYDMGDYIDYTIYEQTQNISFENPLIFNYQYKVLGNLTAKIDCQNNYDKFSNTTNVESYNDCYTVNGIFDRQYANKSNPLKVYTSVDFDLASRMAIYCVNKIVRFYWKLYTLGENNTRQLFDYTPEAEPRGSFRFAKGSIPENIYMVGLNVSILSLTWIYEITYIQFVKPPPYAYIEGGDERYAKIWRKNITLDALMSSYDVSIGYGGNKNLTFDWSCKLIIATTIEDLSDNYKKGTNENGDCFRLLVPESEGIMVLNLVNDVKQGYAVTVGVTVTNSVHQSPNNFTQLIMGTTTTAPDISLICDLNCDKKYATMSKSIMVALCLDCKIDFTNLEYHWSLSWFDTSTEQYVTEKNFESMTDTGINRKTLVILENQVKMNTKYLLKVKVNRIGEIDESGGRIIFFTNMPPYGGSCKASNSSATGRAAEILNTPEDMIPTGIASSSLFAILCKDWKDEGLESDQDKQRDAERENPLLYEYFLYLNHTDYVGKRVTEKIPIYKGGESTASELRLPAGNPLDDYVIQVVISVFDRFGDYSKVYLKVTCLPNDEYTLSNEGDKNKTTKMLENFDDNYDMTDAGGNDIAVFRLIKSTAGFYNNLTFENSTAQTDTSSLDRLVSYEDDLQSDVQNTLQQRNLDLMSKVLDKVPENSSLVILPADTVLIAKTIQACISNIDVMTENSSAEVSTVAYNLLQNIQKVSNKIPLPMTERENIQEATADVLGILSENVEFLSTASQENLNKTLTKEMVKDELIEYYRYHPEGIAGYTSITDDLIHLMYEKKRKIRERQTNMANSTSATVDKLIGTLDSAINITSSTIAFGEGEKVTRQKNLNVSIEKDSAEMFLNRSEIKRDGFILDLQNDTLENITATELELQVSVFKKSPLLHAGGHSQIRERIIGISVRDGKREDVDIPLTMRIQNEGIAFAQEHIATLGDKMEFISPLQDKNDAVLIYLKPEGFDDSNIDEYNFTLMAKSKISPSINDYDFSEKISTRSWTVFGFKVFIPSMTLEEGNVIIAINAIEGPREEEEIPLLTNRKRRSVDDIDINTNITLLTNMSIAIVTTGCRSFDRQSQSWNPNGCSVLPFSTLNETVCRCPPAAGKFFATSFLTPNLIDFHNVFAQFDASNAAVYGTMIGLFLIYVGLFIYFRRKDKTDIFKWIPYFMCDNKGCDEYFYMVTIHTGLRPVSGTKSNVCFIVAGENKDTGVRMLSDGNKKARFKKYQGFLKGSVCSYIMSTNTCLGDLCYMRIWHDNTGEGNDSSWYLHKIVIHDLQKENSFIFLCDDWLALDIGDGMIDRVIPSLSKNNLEFETLISQHTRMNMTENHLWLSVILRQQRSAFTRVQRLSCILALLFLAMISNAMFFQPEDEKQIIADSVQIGTFRFSLRTLYVSIVGAVVSIIPIFIVTYLFRNARSKTSLQANKERSPEQKEDKSEGKKEKKESEIISEMGTSDKEVLPDIKIVEKEKLPHWVIYIAWTIVILAVLSSAFFLLLYSMQWGKEVSNEWLASFLLSFFESLLIVDPIKVLLFAMLVVIITKRPVEGDEVEVDLESVRHASKFTNQMNIDFKELQELQMAVISAGKTMDSNALKKKRRQLQKEKKAKRAFINLVLQVVFACLMYTISYLSRDQRAYLLKANIENQLFQSNKYQFGFSKVSSKESFMTWINDTLLPVYFPTSSYNGGSISVLDKFFIGDLTNLRVGLIRMRQLRVKKESCFGPSVLHGHFCARKYDSNSENKDTFCDDCSKVWSPDAWHYVSAKELWGTDLFGTYNVYGGGGFINKLENNKPRTEKIIGESVINQWIDRLTRAVLVEFTLYNANVNMLAYSIFMVEFPETGGAFTWFDTQCFRPTVLTDSTGLFSILCYIILVLIIIIITVKLIKTIKKEKLKAIKNLWNIVDIVLCVFTYVALVVWILKYINTKRALAIYYNDKSKFVNFQHIIIWEYMFNCILGVLCFACTIRLLRALGYNQRLTEIATVLRIGGNEILKFFVLFFFAFTGFTILGYLLFGPNVFEWRNLFVSFGSLTNTLIGRNSLDKLIRASPNFAEWYFFVYVFFMLFTMMTIFLSILNQAIEKARAHPDYTAQTIGISNIIKGTFDDVLQMFGIHIGRKKKNVPKTYKQSKENPMVNTANVMHLVRETFKELMLETHEEEQKTTPSKDKGKSIRHVTFKPNDLPKRRTDYHLMNTYDANTKASTDYSRMSDYDDKNIDRITPSNISLEEMNMTDPRKHNEYYEVYKPYL</sequence>
<comment type="caution">
    <text evidence="13">Lacks conserved residue(s) required for the propagation of feature annotation.</text>
</comment>
<name>A0A8B6BNP1_MYTGA</name>
<feature type="transmembrane region" description="Helical" evidence="15">
    <location>
        <begin position="2448"/>
        <end position="2474"/>
    </location>
</feature>
<evidence type="ECO:0000256" key="1">
    <source>
        <dbReference type="ARBA" id="ARBA00004138"/>
    </source>
</evidence>
<dbReference type="InterPro" id="IPR003915">
    <property type="entry name" value="PKD_2"/>
</dbReference>
<evidence type="ECO:0000256" key="10">
    <source>
        <dbReference type="ARBA" id="ARBA00023180"/>
    </source>
</evidence>
<evidence type="ECO:0000259" key="17">
    <source>
        <dbReference type="PROSITE" id="PS50095"/>
    </source>
</evidence>
<accession>A0A8B6BNP1</accession>
<keyword evidence="4" id="KW-1003">Cell membrane</keyword>
<evidence type="ECO:0000256" key="7">
    <source>
        <dbReference type="ARBA" id="ARBA00022989"/>
    </source>
</evidence>
<keyword evidence="11" id="KW-0966">Cell projection</keyword>
<dbReference type="PROSITE" id="PS50095">
    <property type="entry name" value="PLAT"/>
    <property type="match status" value="1"/>
</dbReference>
<dbReference type="Pfam" id="PF20519">
    <property type="entry name" value="Polycystin_dom"/>
    <property type="match status" value="1"/>
</dbReference>
<feature type="transmembrane region" description="Helical" evidence="15">
    <location>
        <begin position="2922"/>
        <end position="2944"/>
    </location>
</feature>
<dbReference type="GO" id="GO:0050982">
    <property type="term" value="P:detection of mechanical stimulus"/>
    <property type="evidence" value="ECO:0007669"/>
    <property type="project" value="TreeGrafter"/>
</dbReference>
<feature type="transmembrane region" description="Helical" evidence="15">
    <location>
        <begin position="3052"/>
        <end position="3071"/>
    </location>
</feature>
<comment type="similarity">
    <text evidence="3">Belongs to the polycystin family.</text>
</comment>
<keyword evidence="8" id="KW-0969">Cilium</keyword>
<dbReference type="GO" id="GO:0005886">
    <property type="term" value="C:plasma membrane"/>
    <property type="evidence" value="ECO:0007669"/>
    <property type="project" value="UniProtKB-SubCell"/>
</dbReference>
<dbReference type="InterPro" id="IPR046791">
    <property type="entry name" value="Polycystin_dom"/>
</dbReference>
<feature type="domain" description="PKD" evidence="16">
    <location>
        <begin position="656"/>
        <end position="751"/>
    </location>
</feature>
<dbReference type="InterPro" id="IPR035986">
    <property type="entry name" value="PKD_dom_sf"/>
</dbReference>
<feature type="transmembrane region" description="Helical" evidence="15">
    <location>
        <begin position="2194"/>
        <end position="2214"/>
    </location>
</feature>
<evidence type="ECO:0000256" key="9">
    <source>
        <dbReference type="ARBA" id="ARBA00023136"/>
    </source>
</evidence>
<organism evidence="18 19">
    <name type="scientific">Mytilus galloprovincialis</name>
    <name type="common">Mediterranean mussel</name>
    <dbReference type="NCBI Taxonomy" id="29158"/>
    <lineage>
        <taxon>Eukaryota</taxon>
        <taxon>Metazoa</taxon>
        <taxon>Spiralia</taxon>
        <taxon>Lophotrochozoa</taxon>
        <taxon>Mollusca</taxon>
        <taxon>Bivalvia</taxon>
        <taxon>Autobranchia</taxon>
        <taxon>Pteriomorphia</taxon>
        <taxon>Mytilida</taxon>
        <taxon>Mytiloidea</taxon>
        <taxon>Mytilidae</taxon>
        <taxon>Mytilinae</taxon>
        <taxon>Mytilus</taxon>
    </lineage>
</organism>
<dbReference type="InterPro" id="IPR022409">
    <property type="entry name" value="PKD/Chitinase_dom"/>
</dbReference>
<dbReference type="InterPro" id="IPR002859">
    <property type="entry name" value="PKD/REJ-like"/>
</dbReference>
<gene>
    <name evidence="18" type="ORF">MGAL_10B049284</name>
</gene>
<evidence type="ECO:0000313" key="19">
    <source>
        <dbReference type="Proteomes" id="UP000596742"/>
    </source>
</evidence>
<dbReference type="SMART" id="SM00089">
    <property type="entry name" value="PKD"/>
    <property type="match status" value="3"/>
</dbReference>
<dbReference type="InterPro" id="IPR000601">
    <property type="entry name" value="PKD_dom"/>
</dbReference>
<evidence type="ECO:0000313" key="18">
    <source>
        <dbReference type="EMBL" id="VDH93534.1"/>
    </source>
</evidence>
<evidence type="ECO:0000256" key="2">
    <source>
        <dbReference type="ARBA" id="ARBA00004651"/>
    </source>
</evidence>
<dbReference type="GO" id="GO:0005262">
    <property type="term" value="F:calcium channel activity"/>
    <property type="evidence" value="ECO:0007669"/>
    <property type="project" value="TreeGrafter"/>
</dbReference>
<keyword evidence="9 15" id="KW-0472">Membrane</keyword>
<reference evidence="18" key="1">
    <citation type="submission" date="2018-11" db="EMBL/GenBank/DDBJ databases">
        <authorList>
            <person name="Alioto T."/>
            <person name="Alioto T."/>
        </authorList>
    </citation>
    <scope>NUCLEOTIDE SEQUENCE</scope>
</reference>
<feature type="transmembrane region" description="Helical" evidence="15">
    <location>
        <begin position="2410"/>
        <end position="2428"/>
    </location>
</feature>
<dbReference type="InterPro" id="IPR051223">
    <property type="entry name" value="Polycystin"/>
</dbReference>
<evidence type="ECO:0000256" key="5">
    <source>
        <dbReference type="ARBA" id="ARBA00022692"/>
    </source>
</evidence>
<dbReference type="Gene3D" id="2.60.40.10">
    <property type="entry name" value="Immunoglobulins"/>
    <property type="match status" value="2"/>
</dbReference>
<dbReference type="GO" id="GO:0005509">
    <property type="term" value="F:calcium ion binding"/>
    <property type="evidence" value="ECO:0007669"/>
    <property type="project" value="InterPro"/>
</dbReference>
<dbReference type="GO" id="GO:0005929">
    <property type="term" value="C:cilium"/>
    <property type="evidence" value="ECO:0007669"/>
    <property type="project" value="UniProtKB-SubCell"/>
</dbReference>
<evidence type="ECO:0000256" key="11">
    <source>
        <dbReference type="ARBA" id="ARBA00023273"/>
    </source>
</evidence>
<comment type="subcellular location">
    <subcellularLocation>
        <location evidence="2">Cell membrane</location>
        <topology evidence="2">Multi-pass membrane protein</topology>
    </subcellularLocation>
    <subcellularLocation>
        <location evidence="1">Cell projection</location>
        <location evidence="1">Cilium</location>
    </subcellularLocation>
</comment>
<dbReference type="Pfam" id="PF01477">
    <property type="entry name" value="PLAT"/>
    <property type="match status" value="1"/>
</dbReference>
<feature type="transmembrane region" description="Helical" evidence="15">
    <location>
        <begin position="2956"/>
        <end position="2978"/>
    </location>
</feature>
<evidence type="ECO:0000256" key="3">
    <source>
        <dbReference type="ARBA" id="ARBA00007200"/>
    </source>
</evidence>
<keyword evidence="10" id="KW-0325">Glycoprotein</keyword>
<evidence type="ECO:0008006" key="20">
    <source>
        <dbReference type="Google" id="ProtNLM"/>
    </source>
</evidence>
<dbReference type="Gene3D" id="2.60.60.20">
    <property type="entry name" value="PLAT/LH2 domain"/>
    <property type="match status" value="1"/>
</dbReference>
<feature type="transmembrane region" description="Helical" evidence="15">
    <location>
        <begin position="2669"/>
        <end position="2689"/>
    </location>
</feature>
<keyword evidence="6" id="KW-0732">Signal</keyword>
<comment type="caution">
    <text evidence="18">The sequence shown here is derived from an EMBL/GenBank/DDBJ whole genome shotgun (WGS) entry which is preliminary data.</text>
</comment>
<evidence type="ECO:0000259" key="16">
    <source>
        <dbReference type="PROSITE" id="PS50093"/>
    </source>
</evidence>
<feature type="domain" description="PKD" evidence="16">
    <location>
        <begin position="886"/>
        <end position="927"/>
    </location>
</feature>
<feature type="region of interest" description="Disordered" evidence="14">
    <location>
        <begin position="2484"/>
        <end position="2508"/>
    </location>
</feature>
<dbReference type="InterPro" id="IPR013122">
    <property type="entry name" value="PKD1_2_channel"/>
</dbReference>
<dbReference type="SUPFAM" id="SSF49299">
    <property type="entry name" value="PKD domain"/>
    <property type="match status" value="2"/>
</dbReference>
<dbReference type="OrthoDB" id="10039908at2759"/>
<dbReference type="SUPFAM" id="SSF49723">
    <property type="entry name" value="Lipase/lipooxygenase domain (PLAT/LH2 domain)"/>
    <property type="match status" value="1"/>
</dbReference>
<keyword evidence="5 15" id="KW-0812">Transmembrane</keyword>
<dbReference type="PRINTS" id="PR01433">
    <property type="entry name" value="POLYCYSTIN2"/>
</dbReference>
<dbReference type="PANTHER" id="PTHR10877">
    <property type="entry name" value="POLYCYSTIN FAMILY MEMBER"/>
    <property type="match status" value="1"/>
</dbReference>
<dbReference type="PANTHER" id="PTHR10877:SF150">
    <property type="entry name" value="REJ DOMAIN-CONTAINING PROTEIN"/>
    <property type="match status" value="1"/>
</dbReference>
<evidence type="ECO:0000256" key="15">
    <source>
        <dbReference type="SAM" id="Phobius"/>
    </source>
</evidence>
<proteinExistence type="inferred from homology"/>
<evidence type="ECO:0000256" key="8">
    <source>
        <dbReference type="ARBA" id="ARBA00023069"/>
    </source>
</evidence>
<feature type="disulfide bond" evidence="12">
    <location>
        <begin position="2779"/>
        <end position="2790"/>
    </location>
</feature>
<dbReference type="InterPro" id="IPR036392">
    <property type="entry name" value="PLAT/LH2_dom_sf"/>
</dbReference>
<dbReference type="FunFam" id="2.60.60.20:FF:000022">
    <property type="entry name" value="Uncharacterized protein"/>
    <property type="match status" value="1"/>
</dbReference>
<evidence type="ECO:0000256" key="4">
    <source>
        <dbReference type="ARBA" id="ARBA00022475"/>
    </source>
</evidence>
<dbReference type="Gene3D" id="1.10.287.70">
    <property type="match status" value="1"/>
</dbReference>
<feature type="compositionally biased region" description="Basic and acidic residues" evidence="14">
    <location>
        <begin position="2486"/>
        <end position="2508"/>
    </location>
</feature>
<dbReference type="Pfam" id="PF00801">
    <property type="entry name" value="PKD"/>
    <property type="match status" value="1"/>
</dbReference>
<dbReference type="PROSITE" id="PS50093">
    <property type="entry name" value="PKD"/>
    <property type="match status" value="2"/>
</dbReference>
<dbReference type="Proteomes" id="UP000596742">
    <property type="component" value="Unassembled WGS sequence"/>
</dbReference>
<dbReference type="InterPro" id="IPR001024">
    <property type="entry name" value="PLAT/LH2_dom"/>
</dbReference>
<evidence type="ECO:0000256" key="14">
    <source>
        <dbReference type="SAM" id="MobiDB-lite"/>
    </source>
</evidence>
<evidence type="ECO:0000256" key="12">
    <source>
        <dbReference type="PIRSR" id="PIRSR603915-2"/>
    </source>
</evidence>
<protein>
    <recommendedName>
        <fullName evidence="20">PKD1L2</fullName>
    </recommendedName>
</protein>
<keyword evidence="7 15" id="KW-1133">Transmembrane helix</keyword>
<evidence type="ECO:0000256" key="6">
    <source>
        <dbReference type="ARBA" id="ARBA00022729"/>
    </source>
</evidence>
<feature type="transmembrane region" description="Helical" evidence="15">
    <location>
        <begin position="2535"/>
        <end position="2558"/>
    </location>
</feature>
<dbReference type="Pfam" id="PF02010">
    <property type="entry name" value="REJ"/>
    <property type="match status" value="1"/>
</dbReference>
<dbReference type="CDD" id="cd00146">
    <property type="entry name" value="PKD"/>
    <property type="match status" value="1"/>
</dbReference>
<dbReference type="EMBL" id="UYJE01000469">
    <property type="protein sequence ID" value="VDH93534.1"/>
    <property type="molecule type" value="Genomic_DNA"/>
</dbReference>
<evidence type="ECO:0000256" key="13">
    <source>
        <dbReference type="PROSITE-ProRule" id="PRU00152"/>
    </source>
</evidence>
<feature type="domain" description="PLAT" evidence="17">
    <location>
        <begin position="2239"/>
        <end position="2365"/>
    </location>
</feature>